<reference evidence="6" key="1">
    <citation type="submission" date="2018-02" db="EMBL/GenBank/DDBJ databases">
        <authorList>
            <person name="Cohen D.B."/>
            <person name="Kent A.D."/>
        </authorList>
    </citation>
    <scope>NUCLEOTIDE SEQUENCE</scope>
</reference>
<dbReference type="CDD" id="cd12330">
    <property type="entry name" value="RRM2_Hrp1p"/>
    <property type="match status" value="1"/>
</dbReference>
<feature type="compositionally biased region" description="Polar residues" evidence="4">
    <location>
        <begin position="106"/>
        <end position="119"/>
    </location>
</feature>
<protein>
    <recommendedName>
        <fullName evidence="5">RRM domain-containing protein</fullName>
    </recommendedName>
</protein>
<accession>A0A2N9F2P3</accession>
<evidence type="ECO:0000259" key="5">
    <source>
        <dbReference type="PROSITE" id="PS50102"/>
    </source>
</evidence>
<feature type="domain" description="RRM" evidence="5">
    <location>
        <begin position="6"/>
        <end position="82"/>
    </location>
</feature>
<feature type="compositionally biased region" description="Low complexity" evidence="4">
    <location>
        <begin position="87"/>
        <end position="105"/>
    </location>
</feature>
<dbReference type="Pfam" id="PF00076">
    <property type="entry name" value="RRM_1"/>
    <property type="match status" value="2"/>
</dbReference>
<dbReference type="FunFam" id="3.30.70.330:FF:000040">
    <property type="entry name" value="Heterogeneous nuclear ribonucleoprotein A2/B1"/>
    <property type="match status" value="1"/>
</dbReference>
<keyword evidence="1" id="KW-0677">Repeat</keyword>
<dbReference type="GO" id="GO:0006417">
    <property type="term" value="P:regulation of translation"/>
    <property type="evidence" value="ECO:0007669"/>
    <property type="project" value="TreeGrafter"/>
</dbReference>
<dbReference type="Gene3D" id="3.30.70.330">
    <property type="match status" value="2"/>
</dbReference>
<feature type="region of interest" description="Disordered" evidence="4">
    <location>
        <begin position="346"/>
        <end position="383"/>
    </location>
</feature>
<organism evidence="6">
    <name type="scientific">Fagus sylvatica</name>
    <name type="common">Beechnut</name>
    <dbReference type="NCBI Taxonomy" id="28930"/>
    <lineage>
        <taxon>Eukaryota</taxon>
        <taxon>Viridiplantae</taxon>
        <taxon>Streptophyta</taxon>
        <taxon>Embryophyta</taxon>
        <taxon>Tracheophyta</taxon>
        <taxon>Spermatophyta</taxon>
        <taxon>Magnoliopsida</taxon>
        <taxon>eudicotyledons</taxon>
        <taxon>Gunneridae</taxon>
        <taxon>Pentapetalae</taxon>
        <taxon>rosids</taxon>
        <taxon>fabids</taxon>
        <taxon>Fagales</taxon>
        <taxon>Fagaceae</taxon>
        <taxon>Fagus</taxon>
    </lineage>
</organism>
<evidence type="ECO:0000256" key="4">
    <source>
        <dbReference type="SAM" id="MobiDB-lite"/>
    </source>
</evidence>
<name>A0A2N9F2P3_FAGSY</name>
<dbReference type="PANTHER" id="PTHR48032:SF12">
    <property type="entry name" value="RRM DOMAIN-CONTAINING PROTEIN"/>
    <property type="match status" value="1"/>
</dbReference>
<dbReference type="SUPFAM" id="SSF54928">
    <property type="entry name" value="RNA-binding domain, RBD"/>
    <property type="match status" value="2"/>
</dbReference>
<evidence type="ECO:0000256" key="2">
    <source>
        <dbReference type="ARBA" id="ARBA00022884"/>
    </source>
</evidence>
<sequence>MESDEAKLFVGGISRETSEQTLKKHFDGYGTVLGSSIAKDRLTRNPRGFGFVWFSDPSAALKALQDSHVILGKTVEVKKAIPRSEPQYQYQNQQQQHYQNQQQNNRGVSKISSGGDNGDNQFRTKKIFVGGLSASLTEEEFKNYFERFGRVTDVVVMHDSITHRPRGFGFVTFDSEESLQNVMQNSFHELNGRLVEVKRAVPKDANNGSDNGFNSRIEVGRGSSGSYSPYNPRYWVLPGYASFPGFSSGGGSLYGPNIYSGWYPTGGYGGVGSGVAPLAPRNPWYGPGVMDARSFMLPYGNASIYPAPLNGGVGVMGMAAGGYNGIVGQGVNWKLNQVLGVNELPADVTPPRIEGVKSDADSSGLKRRNGATSSKQNQRGLNG</sequence>
<dbReference type="InterPro" id="IPR012677">
    <property type="entry name" value="Nucleotide-bd_a/b_plait_sf"/>
</dbReference>
<dbReference type="PROSITE" id="PS50102">
    <property type="entry name" value="RRM"/>
    <property type="match status" value="2"/>
</dbReference>
<dbReference type="PANTHER" id="PTHR48032">
    <property type="entry name" value="RNA-BINDING PROTEIN MUSASHI HOMOLOG RBP6"/>
    <property type="match status" value="1"/>
</dbReference>
<evidence type="ECO:0000256" key="1">
    <source>
        <dbReference type="ARBA" id="ARBA00022737"/>
    </source>
</evidence>
<dbReference type="InterPro" id="IPR035979">
    <property type="entry name" value="RBD_domain_sf"/>
</dbReference>
<keyword evidence="2 3" id="KW-0694">RNA-binding</keyword>
<feature type="region of interest" description="Disordered" evidence="4">
    <location>
        <begin position="86"/>
        <end position="119"/>
    </location>
</feature>
<proteinExistence type="predicted"/>
<gene>
    <name evidence="6" type="ORF">FSB_LOCUS8966</name>
</gene>
<feature type="domain" description="RRM" evidence="5">
    <location>
        <begin position="125"/>
        <end position="202"/>
    </location>
</feature>
<dbReference type="AlphaFoldDB" id="A0A2N9F2P3"/>
<dbReference type="GO" id="GO:0003729">
    <property type="term" value="F:mRNA binding"/>
    <property type="evidence" value="ECO:0007669"/>
    <property type="project" value="TreeGrafter"/>
</dbReference>
<dbReference type="SMART" id="SM00360">
    <property type="entry name" value="RRM"/>
    <property type="match status" value="2"/>
</dbReference>
<feature type="compositionally biased region" description="Polar residues" evidence="4">
    <location>
        <begin position="370"/>
        <end position="383"/>
    </location>
</feature>
<evidence type="ECO:0000256" key="3">
    <source>
        <dbReference type="PROSITE-ProRule" id="PRU00176"/>
    </source>
</evidence>
<evidence type="ECO:0000313" key="6">
    <source>
        <dbReference type="EMBL" id="SPC81084.1"/>
    </source>
</evidence>
<dbReference type="EMBL" id="OIVN01000491">
    <property type="protein sequence ID" value="SPC81084.1"/>
    <property type="molecule type" value="Genomic_DNA"/>
</dbReference>
<dbReference type="InterPro" id="IPR000504">
    <property type="entry name" value="RRM_dom"/>
</dbReference>